<reference evidence="2 3" key="2">
    <citation type="submission" date="2024-07" db="EMBL/GenBank/DDBJ databases">
        <authorList>
            <person name="Akdeniz Z."/>
        </authorList>
    </citation>
    <scope>NUCLEOTIDE SEQUENCE [LARGE SCALE GENOMIC DNA]</scope>
</reference>
<dbReference type="EMBL" id="CATOUU010000942">
    <property type="protein sequence ID" value="CAI9961647.1"/>
    <property type="molecule type" value="Genomic_DNA"/>
</dbReference>
<evidence type="ECO:0000313" key="3">
    <source>
        <dbReference type="Proteomes" id="UP001642409"/>
    </source>
</evidence>
<evidence type="ECO:0000313" key="2">
    <source>
        <dbReference type="EMBL" id="CAL6053006.1"/>
    </source>
</evidence>
<organism evidence="1">
    <name type="scientific">Hexamita inflata</name>
    <dbReference type="NCBI Taxonomy" id="28002"/>
    <lineage>
        <taxon>Eukaryota</taxon>
        <taxon>Metamonada</taxon>
        <taxon>Diplomonadida</taxon>
        <taxon>Hexamitidae</taxon>
        <taxon>Hexamitinae</taxon>
        <taxon>Hexamita</taxon>
    </lineage>
</organism>
<protein>
    <submittedName>
        <fullName evidence="2">Hypothetical_protein</fullName>
    </submittedName>
</protein>
<dbReference type="AlphaFoldDB" id="A0AA86UR90"/>
<evidence type="ECO:0000313" key="1">
    <source>
        <dbReference type="EMBL" id="CAI9961647.1"/>
    </source>
</evidence>
<dbReference type="Proteomes" id="UP001642409">
    <property type="component" value="Unassembled WGS sequence"/>
</dbReference>
<accession>A0AA86UR90</accession>
<gene>
    <name evidence="2" type="ORF">HINF_LOCUS45126</name>
    <name evidence="1" type="ORF">HINF_LOCUS49292</name>
</gene>
<proteinExistence type="predicted"/>
<name>A0AA86UR90_9EUKA</name>
<sequence length="133" mass="15449">MLSILIRYVAAVQTFSVGDVLPPEFAYYINKRDYERNVNQILGKFLVLKLQFQQQHSFFNELGVYISSSIPKRGRGANWCQNELNIWSPQLSGLKRQQVLLETGAKNISEYTEAQLKTYYYKQCELQTKGTNK</sequence>
<reference evidence="1" key="1">
    <citation type="submission" date="2023-06" db="EMBL/GenBank/DDBJ databases">
        <authorList>
            <person name="Kurt Z."/>
        </authorList>
    </citation>
    <scope>NUCLEOTIDE SEQUENCE</scope>
</reference>
<comment type="caution">
    <text evidence="1">The sequence shown here is derived from an EMBL/GenBank/DDBJ whole genome shotgun (WGS) entry which is preliminary data.</text>
</comment>
<keyword evidence="3" id="KW-1185">Reference proteome</keyword>
<dbReference type="EMBL" id="CAXDID020000194">
    <property type="protein sequence ID" value="CAL6053006.1"/>
    <property type="molecule type" value="Genomic_DNA"/>
</dbReference>